<dbReference type="EMBL" id="JBEZFP010000101">
    <property type="protein sequence ID" value="MEU8137843.1"/>
    <property type="molecule type" value="Genomic_DNA"/>
</dbReference>
<comment type="caution">
    <text evidence="1">The sequence shown here is derived from an EMBL/GenBank/DDBJ whole genome shotgun (WGS) entry which is preliminary data.</text>
</comment>
<keyword evidence="2" id="KW-1185">Reference proteome</keyword>
<name>A0ABV3DQ04_9ACTN</name>
<sequence length="329" mass="36004">MPSLLYYPSIVPPPEVVHQAVLYWDGFGSVVPDTSDLRQAGVADDLVELEAHGLYQPLQLAAEVFDEYSPSAAVLVDELRRLASAGSPSPPDSFIYVGKLGAWLEDELVALGFATPGRSARSGGPRLQVGKDVETLVLGVVARELAQYWSDRERPYFPYTTSDDAYRRSLRPSPDGTVVPAWQMEIGKLLPVPASNTPLSEVLKFRERYADERGRLMRALHRLLDELRRCWEHPSDVLAQFQDELAQASRDYQAAQRSRFRTVASEGITWTGGIAAGSAGVVMGLPAEIVAPAVGGLTAIWLRARAAKDAGTPATDDFSYLHQVRKTLG</sequence>
<proteinExistence type="predicted"/>
<protein>
    <submittedName>
        <fullName evidence="1">DUF6236 family protein</fullName>
    </submittedName>
</protein>
<evidence type="ECO:0000313" key="1">
    <source>
        <dbReference type="EMBL" id="MEU8137843.1"/>
    </source>
</evidence>
<accession>A0ABV3DQ04</accession>
<dbReference type="RefSeq" id="WP_358360330.1">
    <property type="nucleotide sequence ID" value="NZ_JBEZFP010000101.1"/>
</dbReference>
<reference evidence="1 2" key="1">
    <citation type="submission" date="2024-06" db="EMBL/GenBank/DDBJ databases">
        <title>The Natural Products Discovery Center: Release of the First 8490 Sequenced Strains for Exploring Actinobacteria Biosynthetic Diversity.</title>
        <authorList>
            <person name="Kalkreuter E."/>
            <person name="Kautsar S.A."/>
            <person name="Yang D."/>
            <person name="Bader C.D."/>
            <person name="Teijaro C.N."/>
            <person name="Fluegel L."/>
            <person name="Davis C.M."/>
            <person name="Simpson J.R."/>
            <person name="Lauterbach L."/>
            <person name="Steele A.D."/>
            <person name="Gui C."/>
            <person name="Meng S."/>
            <person name="Li G."/>
            <person name="Viehrig K."/>
            <person name="Ye F."/>
            <person name="Su P."/>
            <person name="Kiefer A.F."/>
            <person name="Nichols A."/>
            <person name="Cepeda A.J."/>
            <person name="Yan W."/>
            <person name="Fan B."/>
            <person name="Jiang Y."/>
            <person name="Adhikari A."/>
            <person name="Zheng C.-J."/>
            <person name="Schuster L."/>
            <person name="Cowan T.M."/>
            <person name="Smanski M.J."/>
            <person name="Chevrette M.G."/>
            <person name="De Carvalho L.P.S."/>
            <person name="Shen B."/>
        </authorList>
    </citation>
    <scope>NUCLEOTIDE SEQUENCE [LARGE SCALE GENOMIC DNA]</scope>
    <source>
        <strain evidence="1 2">NPDC048946</strain>
    </source>
</reference>
<evidence type="ECO:0000313" key="2">
    <source>
        <dbReference type="Proteomes" id="UP001551482"/>
    </source>
</evidence>
<gene>
    <name evidence="1" type="ORF">AB0C36_30570</name>
</gene>
<dbReference type="Proteomes" id="UP001551482">
    <property type="component" value="Unassembled WGS sequence"/>
</dbReference>
<organism evidence="1 2">
    <name type="scientific">Streptodolium elevatio</name>
    <dbReference type="NCBI Taxonomy" id="3157996"/>
    <lineage>
        <taxon>Bacteria</taxon>
        <taxon>Bacillati</taxon>
        <taxon>Actinomycetota</taxon>
        <taxon>Actinomycetes</taxon>
        <taxon>Kitasatosporales</taxon>
        <taxon>Streptomycetaceae</taxon>
        <taxon>Streptodolium</taxon>
    </lineage>
</organism>